<feature type="domain" description="Enoyl-CoA hydratase/isomerase" evidence="4">
    <location>
        <begin position="15"/>
        <end position="333"/>
    </location>
</feature>
<dbReference type="CDD" id="cd06558">
    <property type="entry name" value="crotonase-like"/>
    <property type="match status" value="1"/>
</dbReference>
<dbReference type="EMBL" id="BANJ01000022">
    <property type="protein sequence ID" value="GAN99490.1"/>
    <property type="molecule type" value="Genomic_DNA"/>
</dbReference>
<comment type="caution">
    <text evidence="5">The sequence shown here is derived from an EMBL/GenBank/DDBJ whole genome shotgun (WGS) entry which is preliminary data.</text>
</comment>
<evidence type="ECO:0000259" key="4">
    <source>
        <dbReference type="Pfam" id="PF16113"/>
    </source>
</evidence>
<reference evidence="5 6" key="1">
    <citation type="submission" date="2012-11" db="EMBL/GenBank/DDBJ databases">
        <title>Whole genome sequence of Gluconacetobacter xylinus NBRC 13693.</title>
        <authorList>
            <person name="Azuma Y."/>
            <person name="Higashiura N."/>
            <person name="Hirakawa H."/>
            <person name="Matsushita K."/>
        </authorList>
    </citation>
    <scope>NUCLEOTIDE SEQUENCE [LARGE SCALE GENOMIC DNA]</scope>
    <source>
        <strain evidence="5 6">NBRC 13693</strain>
    </source>
</reference>
<evidence type="ECO:0000313" key="6">
    <source>
        <dbReference type="Proteomes" id="UP000032683"/>
    </source>
</evidence>
<accession>A0A0D6Q935</accession>
<name>A0A0D6Q935_KOMXY</name>
<dbReference type="InterPro" id="IPR029045">
    <property type="entry name" value="ClpP/crotonase-like_dom_sf"/>
</dbReference>
<dbReference type="GO" id="GO:0006574">
    <property type="term" value="P:L-valine catabolic process"/>
    <property type="evidence" value="ECO:0007669"/>
    <property type="project" value="TreeGrafter"/>
</dbReference>
<dbReference type="Proteomes" id="UP000032683">
    <property type="component" value="Unassembled WGS sequence"/>
</dbReference>
<dbReference type="RefSeq" id="WP_048856088.1">
    <property type="nucleotide sequence ID" value="NZ_BANJ01000022.1"/>
</dbReference>
<organism evidence="5 6">
    <name type="scientific">Komagataeibacter xylinus NBRC 13693</name>
    <dbReference type="NCBI Taxonomy" id="1234668"/>
    <lineage>
        <taxon>Bacteria</taxon>
        <taxon>Pseudomonadati</taxon>
        <taxon>Pseudomonadota</taxon>
        <taxon>Alphaproteobacteria</taxon>
        <taxon>Acetobacterales</taxon>
        <taxon>Acetobacteraceae</taxon>
        <taxon>Komagataeibacter</taxon>
    </lineage>
</organism>
<dbReference type="SUPFAM" id="SSF52096">
    <property type="entry name" value="ClpP/crotonase"/>
    <property type="match status" value="1"/>
</dbReference>
<proteinExistence type="predicted"/>
<dbReference type="PANTHER" id="PTHR43176:SF3">
    <property type="entry name" value="3-HYDROXYISOBUTYRYL-COA HYDROLASE, MITOCHONDRIAL"/>
    <property type="match status" value="1"/>
</dbReference>
<dbReference type="NCBIfam" id="NF004127">
    <property type="entry name" value="PRK05617.1"/>
    <property type="match status" value="1"/>
</dbReference>
<dbReference type="AlphaFoldDB" id="A0A0D6Q935"/>
<evidence type="ECO:0000256" key="1">
    <source>
        <dbReference type="ARBA" id="ARBA00001709"/>
    </source>
</evidence>
<dbReference type="InterPro" id="IPR032259">
    <property type="entry name" value="HIBYL-CoA-H"/>
</dbReference>
<keyword evidence="3 5" id="KW-0378">Hydrolase</keyword>
<dbReference type="EC" id="3.1.2.4" evidence="2"/>
<sequence length="352" mass="37715">MDNGLIDIRHTGRLGRITLNRPAALNALNMDMLDRIDACLRAWRDDGAVETVLIDSASPRAFCAGGDIRAIRDRLATHGLEAGAMPFRRSYRLAATLAGYPKPVVSFMDGIAMGGGIGLGGHVRYRIVTERAVLAMPETAIALTPDAGGSYLLSRAPGLSGLRLALTGGRMNATMALDAGFADRMAHSTTLDAIRQALTHIPAGRVMDSLPPCPPMAGGPDTAAIATVYDAPDMPDLLRRLQAHEADWARDDLAAMARACPFSLCLTLAAYHAARTLPDLDHVLEQEFQLVCHLLLRPDFAEGVRARLIDKDNAPNWRPECVDAVSPHEIAACLHDHACSPLGLSTAGPDRR</sequence>
<evidence type="ECO:0000256" key="3">
    <source>
        <dbReference type="ARBA" id="ARBA00022801"/>
    </source>
</evidence>
<dbReference type="InterPro" id="IPR045004">
    <property type="entry name" value="ECH_dom"/>
</dbReference>
<dbReference type="Pfam" id="PF16113">
    <property type="entry name" value="ECH_2"/>
    <property type="match status" value="1"/>
</dbReference>
<dbReference type="GO" id="GO:0003860">
    <property type="term" value="F:3-hydroxyisobutyryl-CoA hydrolase activity"/>
    <property type="evidence" value="ECO:0007669"/>
    <property type="project" value="UniProtKB-EC"/>
</dbReference>
<gene>
    <name evidence="5" type="ORF">Gxy13693_022_093</name>
</gene>
<protein>
    <recommendedName>
        <fullName evidence="2">3-hydroxyisobutyryl-CoA hydrolase</fullName>
        <ecNumber evidence="2">3.1.2.4</ecNumber>
    </recommendedName>
</protein>
<dbReference type="GO" id="GO:0005829">
    <property type="term" value="C:cytosol"/>
    <property type="evidence" value="ECO:0007669"/>
    <property type="project" value="TreeGrafter"/>
</dbReference>
<evidence type="ECO:0000313" key="5">
    <source>
        <dbReference type="EMBL" id="GAN99490.1"/>
    </source>
</evidence>
<dbReference type="PANTHER" id="PTHR43176">
    <property type="entry name" value="3-HYDROXYISOBUTYRYL-COA HYDROLASE-RELATED"/>
    <property type="match status" value="1"/>
</dbReference>
<dbReference type="Gene3D" id="3.90.226.10">
    <property type="entry name" value="2-enoyl-CoA Hydratase, Chain A, domain 1"/>
    <property type="match status" value="1"/>
</dbReference>
<evidence type="ECO:0000256" key="2">
    <source>
        <dbReference type="ARBA" id="ARBA00011915"/>
    </source>
</evidence>
<comment type="catalytic activity">
    <reaction evidence="1">
        <text>3-hydroxy-2-methylpropanoyl-CoA + H2O = 3-hydroxy-2-methylpropanoate + CoA + H(+)</text>
        <dbReference type="Rhea" id="RHEA:20888"/>
        <dbReference type="ChEBI" id="CHEBI:11805"/>
        <dbReference type="ChEBI" id="CHEBI:15377"/>
        <dbReference type="ChEBI" id="CHEBI:15378"/>
        <dbReference type="ChEBI" id="CHEBI:57287"/>
        <dbReference type="ChEBI" id="CHEBI:57340"/>
        <dbReference type="EC" id="3.1.2.4"/>
    </reaction>
</comment>